<protein>
    <submittedName>
        <fullName evidence="5">IS5 family transposase</fullName>
    </submittedName>
</protein>
<feature type="region of interest" description="Disordered" evidence="1">
    <location>
        <begin position="402"/>
        <end position="429"/>
    </location>
</feature>
<gene>
    <name evidence="5" type="ORF">NZD86_10350</name>
    <name evidence="4" type="ORF">NZD86_19410</name>
</gene>
<evidence type="ECO:0000313" key="5">
    <source>
        <dbReference type="EMBL" id="WAH38840.1"/>
    </source>
</evidence>
<organism evidence="5 6">
    <name type="scientific">Alicyclobacillus dauci</name>
    <dbReference type="NCBI Taxonomy" id="1475485"/>
    <lineage>
        <taxon>Bacteria</taxon>
        <taxon>Bacillati</taxon>
        <taxon>Bacillota</taxon>
        <taxon>Bacilli</taxon>
        <taxon>Bacillales</taxon>
        <taxon>Alicyclobacillaceae</taxon>
        <taxon>Alicyclobacillus</taxon>
    </lineage>
</organism>
<dbReference type="Pfam" id="PF13586">
    <property type="entry name" value="DDE_Tnp_1_2"/>
    <property type="match status" value="1"/>
</dbReference>
<name>A0ABY6Z9S4_9BACL</name>
<dbReference type="PANTHER" id="PTHR33803">
    <property type="entry name" value="IS1478 TRANSPOSASE"/>
    <property type="match status" value="1"/>
</dbReference>
<sequence length="495" mass="57606">MYANHQDQQILPGDFFLPFGGRLSEDNRWVQLSYIIPWRRVEQEYSKHFSRDLRGGRAVSVRMALGALIIQEREGFSDRHLVQHITENPYLQYFIGLEAYQEEPPFDPSLLTYFRKRLGPDIINQVNEWIVQAGLQEEQNGDDDENRDEPPRESGKFDANGGSQSEVQEPPTHQGKLILDATCTPADVAYPTDLSLLNKAREKLEDILDTLHAPHKGEMKKPRDRRRQARRDYLRTAKNRKPGRSEIRRAVGRQLRYVARDLRFIKQLVQHTPLTALSRRQYRDLLVIGELYRQQREMYRLRNHRVSDRIVSIVQPDVRPIVRGKAKANVEFGPKLAISVVNGYTLLEEIGWDSFNEGTTLIESVERYQERFGYYPEAILADKIYRTRENLKYCKDHGIRLSGPKLGRPPKQTDPEQKKMERQDMGERNAVEGKFGEGKRIYGLGLIRARLRQTSETVIAIQLLVLNLEKRLRLLFWLILDELFGTDFDISKVVA</sequence>
<feature type="compositionally biased region" description="Basic and acidic residues" evidence="1">
    <location>
        <begin position="411"/>
        <end position="429"/>
    </location>
</feature>
<dbReference type="Pfam" id="PF05598">
    <property type="entry name" value="DUF772"/>
    <property type="match status" value="1"/>
</dbReference>
<feature type="domain" description="Transposase DDE" evidence="3">
    <location>
        <begin position="380"/>
        <end position="469"/>
    </location>
</feature>
<dbReference type="NCBIfam" id="NF033578">
    <property type="entry name" value="transpos_IS5_1"/>
    <property type="match status" value="1"/>
</dbReference>
<dbReference type="InterPro" id="IPR025668">
    <property type="entry name" value="Tnp_DDE_dom"/>
</dbReference>
<dbReference type="EMBL" id="CP104064">
    <property type="protein sequence ID" value="WAH36370.1"/>
    <property type="molecule type" value="Genomic_DNA"/>
</dbReference>
<feature type="region of interest" description="Disordered" evidence="1">
    <location>
        <begin position="136"/>
        <end position="172"/>
    </location>
</feature>
<dbReference type="EMBL" id="CP104064">
    <property type="protein sequence ID" value="WAH38840.1"/>
    <property type="molecule type" value="Genomic_DNA"/>
</dbReference>
<accession>A0ABY6Z9S4</accession>
<evidence type="ECO:0000259" key="2">
    <source>
        <dbReference type="Pfam" id="PF05598"/>
    </source>
</evidence>
<dbReference type="PANTHER" id="PTHR33803:SF3">
    <property type="entry name" value="BLL1974 PROTEIN"/>
    <property type="match status" value="1"/>
</dbReference>
<evidence type="ECO:0000313" key="4">
    <source>
        <dbReference type="EMBL" id="WAH36370.1"/>
    </source>
</evidence>
<proteinExistence type="predicted"/>
<dbReference type="InterPro" id="IPR047710">
    <property type="entry name" value="Transpos_IS5-like"/>
</dbReference>
<evidence type="ECO:0000259" key="3">
    <source>
        <dbReference type="Pfam" id="PF13586"/>
    </source>
</evidence>
<evidence type="ECO:0000256" key="1">
    <source>
        <dbReference type="SAM" id="MobiDB-lite"/>
    </source>
</evidence>
<evidence type="ECO:0000313" key="6">
    <source>
        <dbReference type="Proteomes" id="UP001164803"/>
    </source>
</evidence>
<feature type="domain" description="Transposase InsH N-terminal" evidence="2">
    <location>
        <begin position="22"/>
        <end position="117"/>
    </location>
</feature>
<reference evidence="5" key="1">
    <citation type="submission" date="2022-08" db="EMBL/GenBank/DDBJ databases">
        <title>Alicyclobacillus dauci DSM2870, complete genome.</title>
        <authorList>
            <person name="Wang Q."/>
            <person name="Cai R."/>
            <person name="Wang Z."/>
        </authorList>
    </citation>
    <scope>NUCLEOTIDE SEQUENCE</scope>
    <source>
        <strain evidence="5">DSM 28700</strain>
    </source>
</reference>
<dbReference type="InterPro" id="IPR008490">
    <property type="entry name" value="Transposase_InsH_N"/>
</dbReference>
<keyword evidence="6" id="KW-1185">Reference proteome</keyword>
<dbReference type="RefSeq" id="WP_021295996.1">
    <property type="nucleotide sequence ID" value="NZ_CP104064.1"/>
</dbReference>
<dbReference type="Proteomes" id="UP001164803">
    <property type="component" value="Chromosome"/>
</dbReference>